<feature type="region of interest" description="Disordered" evidence="1">
    <location>
        <begin position="92"/>
        <end position="128"/>
    </location>
</feature>
<evidence type="ECO:0000313" key="3">
    <source>
        <dbReference type="Proteomes" id="UP000674318"/>
    </source>
</evidence>
<dbReference type="RefSeq" id="XP_067753454.1">
    <property type="nucleotide sequence ID" value="XM_067897297.1"/>
</dbReference>
<evidence type="ECO:0008006" key="4">
    <source>
        <dbReference type="Google" id="ProtNLM"/>
    </source>
</evidence>
<dbReference type="GeneID" id="94287374"/>
<feature type="region of interest" description="Disordered" evidence="1">
    <location>
        <begin position="1"/>
        <end position="67"/>
    </location>
</feature>
<accession>A0A836ICK9</accession>
<dbReference type="AlphaFoldDB" id="A0A836ICK9"/>
<organism evidence="2 3">
    <name type="scientific">Porcisia hertigi</name>
    <dbReference type="NCBI Taxonomy" id="2761500"/>
    <lineage>
        <taxon>Eukaryota</taxon>
        <taxon>Discoba</taxon>
        <taxon>Euglenozoa</taxon>
        <taxon>Kinetoplastea</taxon>
        <taxon>Metakinetoplastina</taxon>
        <taxon>Trypanosomatida</taxon>
        <taxon>Trypanosomatidae</taxon>
        <taxon>Leishmaniinae</taxon>
        <taxon>Porcisia</taxon>
    </lineage>
</organism>
<dbReference type="SUPFAM" id="SSF49764">
    <property type="entry name" value="HSP20-like chaperones"/>
    <property type="match status" value="1"/>
</dbReference>
<proteinExistence type="predicted"/>
<feature type="compositionally biased region" description="Polar residues" evidence="1">
    <location>
        <begin position="109"/>
        <end position="118"/>
    </location>
</feature>
<keyword evidence="3" id="KW-1185">Reference proteome</keyword>
<dbReference type="KEGG" id="phet:94287374"/>
<protein>
    <recommendedName>
        <fullName evidence="4">CS domain-containing protein</fullName>
    </recommendedName>
</protein>
<dbReference type="EMBL" id="JAFJZO010000035">
    <property type="protein sequence ID" value="KAG5492670.1"/>
    <property type="molecule type" value="Genomic_DNA"/>
</dbReference>
<reference evidence="2 3" key="1">
    <citation type="submission" date="2021-02" db="EMBL/GenBank/DDBJ databases">
        <title>Porcisia hertigi Genome sequencing and assembly.</title>
        <authorList>
            <person name="Almutairi H."/>
            <person name="Gatherer D."/>
        </authorList>
    </citation>
    <scope>NUCLEOTIDE SEQUENCE [LARGE SCALE GENOMIC DNA]</scope>
    <source>
        <strain evidence="2 3">C119</strain>
    </source>
</reference>
<dbReference type="Proteomes" id="UP000674318">
    <property type="component" value="Chromosome 35"/>
</dbReference>
<dbReference type="OrthoDB" id="272565at2759"/>
<evidence type="ECO:0000256" key="1">
    <source>
        <dbReference type="SAM" id="MobiDB-lite"/>
    </source>
</evidence>
<comment type="caution">
    <text evidence="2">The sequence shown here is derived from an EMBL/GenBank/DDBJ whole genome shotgun (WGS) entry which is preliminary data.</text>
</comment>
<gene>
    <name evidence="2" type="ORF">JKF63_01249</name>
</gene>
<dbReference type="Gene3D" id="2.60.40.790">
    <property type="match status" value="1"/>
</dbReference>
<sequence>MPGIDYSKWDRLNCSSTSSSDGSSDDDHDEYRGGSRSPRVTRLEYPSCVTTGPNGVQLVPPPREASTSPFLGINTQCTTTPGSSGASAFLMNPGSSSADPGGTKGKGTSDVTGSTIGTRQGGQERVDAADDDEDLLYERLARNGGREGSHHWWAQTEDTVTVSFLVPWETNSKSVTAFRLYEGGEVPVQESGQRNAHLEITIHLPPARVASTSGAQAAPPSPLYISKVFRYPVKLSEDLIDGCWQLHRMPKRHLRLLVVQLFKESLGLGMVLWWDRCFSTDTISVIADTRTLPGRMQRAEATPGSRNDKVEQFRKVWADAHEEFRRRVQERKQKEIE</sequence>
<name>A0A836ICK9_9TRYP</name>
<dbReference type="InterPro" id="IPR008978">
    <property type="entry name" value="HSP20-like_chaperone"/>
</dbReference>
<evidence type="ECO:0000313" key="2">
    <source>
        <dbReference type="EMBL" id="KAG5492670.1"/>
    </source>
</evidence>